<evidence type="ECO:0000313" key="1">
    <source>
        <dbReference type="EMBL" id="KAJ8899155.1"/>
    </source>
</evidence>
<organism evidence="1 2">
    <name type="scientific">Erythroxylum novogranatense</name>
    <dbReference type="NCBI Taxonomy" id="1862640"/>
    <lineage>
        <taxon>Eukaryota</taxon>
        <taxon>Viridiplantae</taxon>
        <taxon>Streptophyta</taxon>
        <taxon>Embryophyta</taxon>
        <taxon>Tracheophyta</taxon>
        <taxon>Spermatophyta</taxon>
        <taxon>Magnoliopsida</taxon>
        <taxon>eudicotyledons</taxon>
        <taxon>Gunneridae</taxon>
        <taxon>Pentapetalae</taxon>
        <taxon>rosids</taxon>
        <taxon>fabids</taxon>
        <taxon>Malpighiales</taxon>
        <taxon>Erythroxylaceae</taxon>
        <taxon>Erythroxylum</taxon>
    </lineage>
</organism>
<dbReference type="Proteomes" id="UP001159364">
    <property type="component" value="Linkage Group LG08"/>
</dbReference>
<name>A0AAV8U9E6_9ROSI</name>
<dbReference type="EMBL" id="JAIWQS010000008">
    <property type="protein sequence ID" value="KAJ8899155.1"/>
    <property type="molecule type" value="Genomic_DNA"/>
</dbReference>
<evidence type="ECO:0000313" key="2">
    <source>
        <dbReference type="Proteomes" id="UP001159364"/>
    </source>
</evidence>
<evidence type="ECO:0008006" key="3">
    <source>
        <dbReference type="Google" id="ProtNLM"/>
    </source>
</evidence>
<sequence length="99" mass="10923">MREGKSTSSIPAKCERLHEALRKCHGRLPEGVARETACRHLNHKLAQCVVSMACPEESEAVRTLCGSGGTALKRSQCQNARLSLSVCLTFHQQEHQHSD</sequence>
<accession>A0AAV8U9E6</accession>
<gene>
    <name evidence="1" type="ORF">K2173_011942</name>
</gene>
<dbReference type="AlphaFoldDB" id="A0AAV8U9E6"/>
<reference evidence="1 2" key="1">
    <citation type="submission" date="2021-09" db="EMBL/GenBank/DDBJ databases">
        <title>Genomic insights and catalytic innovation underlie evolution of tropane alkaloids biosynthesis.</title>
        <authorList>
            <person name="Wang Y.-J."/>
            <person name="Tian T."/>
            <person name="Huang J.-P."/>
            <person name="Huang S.-X."/>
        </authorList>
    </citation>
    <scope>NUCLEOTIDE SEQUENCE [LARGE SCALE GENOMIC DNA]</scope>
    <source>
        <strain evidence="1">KIB-2018</strain>
        <tissue evidence="1">Leaf</tissue>
    </source>
</reference>
<proteinExistence type="predicted"/>
<comment type="caution">
    <text evidence="1">The sequence shown here is derived from an EMBL/GenBank/DDBJ whole genome shotgun (WGS) entry which is preliminary data.</text>
</comment>
<protein>
    <recommendedName>
        <fullName evidence="3">COX assembly mitochondrial protein</fullName>
    </recommendedName>
</protein>
<keyword evidence="2" id="KW-1185">Reference proteome</keyword>